<evidence type="ECO:0000313" key="3">
    <source>
        <dbReference type="EMBL" id="KAL3870381.1"/>
    </source>
</evidence>
<comment type="caution">
    <text evidence="2">The sequence shown here is derived from an EMBL/GenBank/DDBJ whole genome shotgun (WGS) entry which is preliminary data.</text>
</comment>
<name>A0ABD3W902_SINWO</name>
<sequence length="160" mass="18270">MRLLLVGHSIVARLASDNSLLQVCRAPPGLVLQYRGIPGACVSRFFREGLQVPLPYIIFMRIGENEVGREDPSQIVSHIINLCRMYSGMGIEYILVYVEQYNRTVRIINSELSRIDEVLPGVHFARAIGFHRRYLHVDGVHSSVQGRRCFFFTECVNIHL</sequence>
<accession>A0ABD3W902</accession>
<dbReference type="SUPFAM" id="SSF52266">
    <property type="entry name" value="SGNH hydrolase"/>
    <property type="match status" value="1"/>
</dbReference>
<dbReference type="EMBL" id="JBJQND010000007">
    <property type="protein sequence ID" value="KAL3870378.1"/>
    <property type="molecule type" value="Genomic_DNA"/>
</dbReference>
<dbReference type="AlphaFoldDB" id="A0ABD3W902"/>
<evidence type="ECO:0000313" key="1">
    <source>
        <dbReference type="EMBL" id="KAL3870378.1"/>
    </source>
</evidence>
<proteinExistence type="predicted"/>
<dbReference type="EMBL" id="JBJQND010000007">
    <property type="protein sequence ID" value="KAL3870379.1"/>
    <property type="molecule type" value="Genomic_DNA"/>
</dbReference>
<dbReference type="EMBL" id="JBJQND010000007">
    <property type="protein sequence ID" value="KAL3870381.1"/>
    <property type="molecule type" value="Genomic_DNA"/>
</dbReference>
<gene>
    <name evidence="1" type="ORF">ACJMK2_038446</name>
    <name evidence="2" type="ORF">ACJMK2_038447</name>
    <name evidence="3" type="ORF">ACJMK2_038449</name>
</gene>
<dbReference type="Proteomes" id="UP001634394">
    <property type="component" value="Unassembled WGS sequence"/>
</dbReference>
<keyword evidence="4" id="KW-1185">Reference proteome</keyword>
<reference evidence="2 4" key="1">
    <citation type="submission" date="2024-11" db="EMBL/GenBank/DDBJ databases">
        <title>Chromosome-level genome assembly of the freshwater bivalve Anodonta woodiana.</title>
        <authorList>
            <person name="Chen X."/>
        </authorList>
    </citation>
    <scope>NUCLEOTIDE SEQUENCE [LARGE SCALE GENOMIC DNA]</scope>
    <source>
        <strain evidence="2">MN2024</strain>
        <tissue evidence="2">Gills</tissue>
    </source>
</reference>
<evidence type="ECO:0000313" key="4">
    <source>
        <dbReference type="Proteomes" id="UP001634394"/>
    </source>
</evidence>
<organism evidence="2 4">
    <name type="scientific">Sinanodonta woodiana</name>
    <name type="common">Chinese pond mussel</name>
    <name type="synonym">Anodonta woodiana</name>
    <dbReference type="NCBI Taxonomy" id="1069815"/>
    <lineage>
        <taxon>Eukaryota</taxon>
        <taxon>Metazoa</taxon>
        <taxon>Spiralia</taxon>
        <taxon>Lophotrochozoa</taxon>
        <taxon>Mollusca</taxon>
        <taxon>Bivalvia</taxon>
        <taxon>Autobranchia</taxon>
        <taxon>Heteroconchia</taxon>
        <taxon>Palaeoheterodonta</taxon>
        <taxon>Unionida</taxon>
        <taxon>Unionoidea</taxon>
        <taxon>Unionidae</taxon>
        <taxon>Unioninae</taxon>
        <taxon>Sinanodonta</taxon>
    </lineage>
</organism>
<evidence type="ECO:0000313" key="2">
    <source>
        <dbReference type="EMBL" id="KAL3870379.1"/>
    </source>
</evidence>
<protein>
    <submittedName>
        <fullName evidence="2">Uncharacterized protein</fullName>
    </submittedName>
</protein>